<reference evidence="2 3" key="2">
    <citation type="journal article" date="2011" name="J. Bacteriol.">
        <title>Complete genome sequence of strain HTCC2503T of Parvularcula bermudensis, the type species of the order "Parvularculales" in the class Alphaproteobacteria.</title>
        <authorList>
            <person name="Oh H.M."/>
            <person name="Kang I."/>
            <person name="Vergin K.L."/>
            <person name="Kang D."/>
            <person name="Rhee K.H."/>
            <person name="Giovannoni S.J."/>
            <person name="Cho J.C."/>
        </authorList>
    </citation>
    <scope>NUCLEOTIDE SEQUENCE [LARGE SCALE GENOMIC DNA]</scope>
    <source>
        <strain evidence="3">ATCC BAA-594 / HTCC2503 / KCTC 12087</strain>
    </source>
</reference>
<keyword evidence="1" id="KW-0732">Signal</keyword>
<evidence type="ECO:0008006" key="4">
    <source>
        <dbReference type="Google" id="ProtNLM"/>
    </source>
</evidence>
<reference evidence="3" key="1">
    <citation type="submission" date="2010-08" db="EMBL/GenBank/DDBJ databases">
        <title>Genome sequence of Parvularcula bermudensis HTCC2503.</title>
        <authorList>
            <person name="Kang D.-M."/>
            <person name="Oh H.-M."/>
            <person name="Cho J.-C."/>
        </authorList>
    </citation>
    <scope>NUCLEOTIDE SEQUENCE [LARGE SCALE GENOMIC DNA]</scope>
    <source>
        <strain evidence="3">ATCC BAA-594 / HTCC2503 / KCTC 12087</strain>
    </source>
</reference>
<dbReference type="Pfam" id="PF10722">
    <property type="entry name" value="YbjN"/>
    <property type="match status" value="1"/>
</dbReference>
<gene>
    <name evidence="2" type="ordered locus">PB2503_05577</name>
</gene>
<keyword evidence="3" id="KW-1185">Reference proteome</keyword>
<accession>E0TGE5</accession>
<evidence type="ECO:0000256" key="1">
    <source>
        <dbReference type="SAM" id="SignalP"/>
    </source>
</evidence>
<dbReference type="Proteomes" id="UP000001302">
    <property type="component" value="Chromosome"/>
</dbReference>
<feature type="chain" id="PRO_5003140671" description="YbjN domain-containing protein" evidence="1">
    <location>
        <begin position="30"/>
        <end position="252"/>
    </location>
</feature>
<name>E0TGE5_PARBH</name>
<dbReference type="HOGENOM" id="CLU_1102006_0_0_5"/>
<dbReference type="EMBL" id="CP002156">
    <property type="protein sequence ID" value="ADM09188.1"/>
    <property type="molecule type" value="Genomic_DNA"/>
</dbReference>
<dbReference type="AlphaFoldDB" id="E0TGE5"/>
<sequence>MGQMGDRRMVKTKFSALALAALMPMTAAAQSNALTAPDSLVSNPTSIVPSLHAEALLPILDELGLDYQGATLPDGRRIILAAAPNGLKFQLTPTACENNNKRCRGLHLLSLFETNAPSRTVAAFNYRYAFVSTGVDDSGVAYVSRYDIADYGTPKGNIAVSIANYLHMASTFDRHLFEATQTVQKEALDTDLAANGLNMQGILADGDLAAQIGLSPSSHQVSFEAMTDVVDTFIKADGLAPGRIVNAVTGKR</sequence>
<protein>
    <recommendedName>
        <fullName evidence="4">YbjN domain-containing protein</fullName>
    </recommendedName>
</protein>
<evidence type="ECO:0000313" key="2">
    <source>
        <dbReference type="EMBL" id="ADM09188.1"/>
    </source>
</evidence>
<dbReference type="InterPro" id="IPR019660">
    <property type="entry name" value="Put_sensory_transdc_reg_YbjN"/>
</dbReference>
<organism evidence="2 3">
    <name type="scientific">Parvularcula bermudensis (strain ATCC BAA-594 / HTCC2503 / KCTC 12087)</name>
    <dbReference type="NCBI Taxonomy" id="314260"/>
    <lineage>
        <taxon>Bacteria</taxon>
        <taxon>Pseudomonadati</taxon>
        <taxon>Pseudomonadota</taxon>
        <taxon>Alphaproteobacteria</taxon>
        <taxon>Parvularculales</taxon>
        <taxon>Parvularculaceae</taxon>
        <taxon>Parvularcula</taxon>
    </lineage>
</organism>
<dbReference type="KEGG" id="pbr:PB2503_05577"/>
<feature type="signal peptide" evidence="1">
    <location>
        <begin position="1"/>
        <end position="29"/>
    </location>
</feature>
<evidence type="ECO:0000313" key="3">
    <source>
        <dbReference type="Proteomes" id="UP000001302"/>
    </source>
</evidence>
<proteinExistence type="predicted"/>
<dbReference type="eggNOG" id="ENOG502ZWQ1">
    <property type="taxonomic scope" value="Bacteria"/>
</dbReference>